<gene>
    <name evidence="2" type="ORF">FHR34_008214</name>
</gene>
<evidence type="ECO:0000313" key="3">
    <source>
        <dbReference type="Proteomes" id="UP000540506"/>
    </source>
</evidence>
<proteinExistence type="predicted"/>
<evidence type="ECO:0000256" key="1">
    <source>
        <dbReference type="SAM" id="MobiDB-lite"/>
    </source>
</evidence>
<accession>A0A7W7W0Y0</accession>
<evidence type="ECO:0000313" key="2">
    <source>
        <dbReference type="EMBL" id="MBB4929115.1"/>
    </source>
</evidence>
<dbReference type="AlphaFoldDB" id="A0A7W7W0Y0"/>
<comment type="caution">
    <text evidence="2">The sequence shown here is derived from an EMBL/GenBank/DDBJ whole genome shotgun (WGS) entry which is preliminary data.</text>
</comment>
<reference evidence="2 3" key="1">
    <citation type="submission" date="2020-08" db="EMBL/GenBank/DDBJ databases">
        <title>Sequencing the genomes of 1000 actinobacteria strains.</title>
        <authorList>
            <person name="Klenk H.-P."/>
        </authorList>
    </citation>
    <scope>NUCLEOTIDE SEQUENCE [LARGE SCALE GENOMIC DNA]</scope>
    <source>
        <strain evidence="2 3">DSM 41654</strain>
    </source>
</reference>
<sequence length="623" mass="67609">MALLRRGRPKPDSYAIADIASLTGLHRSRISQLHQAENPDSLPEPDGADSTPTRPRWASETIARWCARVGRRLDPEAASWLMPGPDGPHLRRADERVVRLDPDPSAGALGRFAPQPLALHVAHYAPTGGNGSSIWLVTPLAPTETIHLLGWPPRWPHGHPLAHLVHEILADHDAPLPRRGDALLGTLVLLPTTAKPDHHPLAAEARLLDLYSSDVEQPGRLRGDVHDRLRISHRQGDGELFDLVQAIGHRLPLWHAGCATAELTATWEPERTGRLVPGRIPPPLAPAWSFRQRCEAVARTADGALAESLRQLGGWRWDTASCDWHSGPFGYLDLPEGCDARIWQRPVDFELPPRQRVNGDFWQALEWLMEESPSRILAEAAADFYTDPGSAGIAVVDPHLLPLLARDHLTRDITPVRESVTSYRARRVVEFFENAGLPDVAGGATLGRWPLPGGPAWCATADGTALVAVHVPRRTPAPHEPVTAPVDLDGAGAPAGPGERMVGQPLEVVFVPTATPEMFVGFLLTDSDQTLLLPALGGAEALASAVEHVVWHPGERALPVGLPRSGSRALVNAISARLPHGPSTAWWQQITQLVGEHDERHCHYCSRRAARPEATAGPSPSTA</sequence>
<name>A0A7W7W0Y0_KITKI</name>
<dbReference type="EMBL" id="JACHJV010000004">
    <property type="protein sequence ID" value="MBB4929115.1"/>
    <property type="molecule type" value="Genomic_DNA"/>
</dbReference>
<protein>
    <submittedName>
        <fullName evidence="2">Uncharacterized protein</fullName>
    </submittedName>
</protein>
<organism evidence="2 3">
    <name type="scientific">Kitasatospora kifunensis</name>
    <name type="common">Streptomyces kifunensis</name>
    <dbReference type="NCBI Taxonomy" id="58351"/>
    <lineage>
        <taxon>Bacteria</taxon>
        <taxon>Bacillati</taxon>
        <taxon>Actinomycetota</taxon>
        <taxon>Actinomycetes</taxon>
        <taxon>Kitasatosporales</taxon>
        <taxon>Streptomycetaceae</taxon>
        <taxon>Kitasatospora</taxon>
    </lineage>
</organism>
<dbReference type="Proteomes" id="UP000540506">
    <property type="component" value="Unassembled WGS sequence"/>
</dbReference>
<dbReference type="RefSeq" id="WP_184947166.1">
    <property type="nucleotide sequence ID" value="NZ_JACHJV010000004.1"/>
</dbReference>
<feature type="region of interest" description="Disordered" evidence="1">
    <location>
        <begin position="33"/>
        <end position="57"/>
    </location>
</feature>
<keyword evidence="3" id="KW-1185">Reference proteome</keyword>